<reference evidence="2 3" key="1">
    <citation type="journal article" date="2019" name="Nat. Med.">
        <title>A library of human gut bacterial isolates paired with longitudinal multiomics data enables mechanistic microbiome research.</title>
        <authorList>
            <person name="Poyet M."/>
            <person name="Groussin M."/>
            <person name="Gibbons S.M."/>
            <person name="Avila-Pacheco J."/>
            <person name="Jiang X."/>
            <person name="Kearney S.M."/>
            <person name="Perrotta A.R."/>
            <person name="Berdy B."/>
            <person name="Zhao S."/>
            <person name="Lieberman T.D."/>
            <person name="Swanson P.K."/>
            <person name="Smith M."/>
            <person name="Roesemann S."/>
            <person name="Alexander J.E."/>
            <person name="Rich S.A."/>
            <person name="Livny J."/>
            <person name="Vlamakis H."/>
            <person name="Clish C."/>
            <person name="Bullock K."/>
            <person name="Deik A."/>
            <person name="Scott J."/>
            <person name="Pierce K.A."/>
            <person name="Xavier R.J."/>
            <person name="Alm E.J."/>
        </authorList>
    </citation>
    <scope>NUCLEOTIDE SEQUENCE [LARGE SCALE GENOMIC DNA]</scope>
    <source>
        <strain evidence="2 3">BIOML-A74</strain>
    </source>
</reference>
<dbReference type="AlphaFoldDB" id="A0A7J5P998"/>
<dbReference type="NCBIfam" id="NF008573">
    <property type="entry name" value="PRK11525.1"/>
    <property type="match status" value="1"/>
</dbReference>
<dbReference type="RefSeq" id="WP_004317069.1">
    <property type="nucleotide sequence ID" value="NZ_CABKPA010000036.1"/>
</dbReference>
<evidence type="ECO:0000313" key="2">
    <source>
        <dbReference type="EMBL" id="KAB6091691.1"/>
    </source>
</evidence>
<gene>
    <name evidence="2" type="primary">dinD</name>
    <name evidence="2" type="ORF">GA574_00115</name>
</gene>
<feature type="domain" description="Bro-N" evidence="1">
    <location>
        <begin position="21"/>
        <end position="109"/>
    </location>
</feature>
<name>A0A7J5P998_9BACE</name>
<dbReference type="Pfam" id="PF02498">
    <property type="entry name" value="Bro-N"/>
    <property type="match status" value="1"/>
</dbReference>
<dbReference type="InterPro" id="IPR003497">
    <property type="entry name" value="BRO_N_domain"/>
</dbReference>
<dbReference type="Proteomes" id="UP000435059">
    <property type="component" value="Unassembled WGS sequence"/>
</dbReference>
<accession>A0A7J5P998</accession>
<evidence type="ECO:0000259" key="1">
    <source>
        <dbReference type="Pfam" id="PF02498"/>
    </source>
</evidence>
<sequence>MKSEEIKELFKQFESIVCEYNKVECWSARELYPLLGYSQWRNFLSIIEKVKDACKNAGENIAYHFADVSKMVILGSGAEREVDNIFLTRYACYLVAQNGDSRKQEIAFAQNYFAIQTRRAELVEQRLIEYERVQARTKLAETEKLLSGVLYERGVDNQGFAIIRSKGDKALFHMDTKMLKRKLGVPDSRPLADFLPTISIKAKDFAAEMTSVNVQQKDLYGQTAIENEHVDNNVAVRDMLVGRGIFPEQIPANEDIAAGVFL</sequence>
<proteinExistence type="predicted"/>
<evidence type="ECO:0000313" key="3">
    <source>
        <dbReference type="Proteomes" id="UP000435059"/>
    </source>
</evidence>
<dbReference type="EMBL" id="WDES01000001">
    <property type="protein sequence ID" value="KAB6091691.1"/>
    <property type="molecule type" value="Genomic_DNA"/>
</dbReference>
<keyword evidence="3" id="KW-1185">Reference proteome</keyword>
<protein>
    <submittedName>
        <fullName evidence="2">DNA damage-inducible protein D</fullName>
    </submittedName>
</protein>
<comment type="caution">
    <text evidence="2">The sequence shown here is derived from an EMBL/GenBank/DDBJ whole genome shotgun (WGS) entry which is preliminary data.</text>
</comment>
<organism evidence="2 3">
    <name type="scientific">Bacteroides xylanisolvens</name>
    <dbReference type="NCBI Taxonomy" id="371601"/>
    <lineage>
        <taxon>Bacteria</taxon>
        <taxon>Pseudomonadati</taxon>
        <taxon>Bacteroidota</taxon>
        <taxon>Bacteroidia</taxon>
        <taxon>Bacteroidales</taxon>
        <taxon>Bacteroidaceae</taxon>
        <taxon>Bacteroides</taxon>
    </lineage>
</organism>